<keyword evidence="2 5" id="KW-0545">Nucleotide biosynthesis</keyword>
<accession>A0A0S8K034</accession>
<dbReference type="GO" id="GO:0008270">
    <property type="term" value="F:zinc ion binding"/>
    <property type="evidence" value="ECO:0007669"/>
    <property type="project" value="UniProtKB-UniRule"/>
</dbReference>
<dbReference type="InterPro" id="IPR007862">
    <property type="entry name" value="Adenylate_kinase_lid-dom"/>
</dbReference>
<feature type="binding site" evidence="5">
    <location>
        <begin position="57"/>
        <end position="59"/>
    </location>
    <ligand>
        <name>AMP</name>
        <dbReference type="ChEBI" id="CHEBI:456215"/>
    </ligand>
</feature>
<feature type="binding site" evidence="5">
    <location>
        <position position="159"/>
    </location>
    <ligand>
        <name>AMP</name>
        <dbReference type="ChEBI" id="CHEBI:456215"/>
    </ligand>
</feature>
<feature type="binding site" evidence="5">
    <location>
        <position position="152"/>
    </location>
    <ligand>
        <name>Zn(2+)</name>
        <dbReference type="ChEBI" id="CHEBI:29105"/>
        <note>structural</note>
    </ligand>
</feature>
<comment type="subunit">
    <text evidence="5 7">Monomer.</text>
</comment>
<feature type="binding site" evidence="5">
    <location>
        <position position="198"/>
    </location>
    <ligand>
        <name>ATP</name>
        <dbReference type="ChEBI" id="CHEBI:30616"/>
    </ligand>
</feature>
<dbReference type="SUPFAM" id="SSF52540">
    <property type="entry name" value="P-loop containing nucleoside triphosphate hydrolases"/>
    <property type="match status" value="1"/>
</dbReference>
<feature type="binding site" evidence="5">
    <location>
        <begin position="135"/>
        <end position="136"/>
    </location>
    <ligand>
        <name>ATP</name>
        <dbReference type="ChEBI" id="CHEBI:30616"/>
    </ligand>
</feature>
<keyword evidence="5" id="KW-0479">Metal-binding</keyword>
<comment type="subcellular location">
    <subcellularLocation>
        <location evidence="5 7">Cytoplasm</location>
    </subcellularLocation>
</comment>
<evidence type="ECO:0000256" key="3">
    <source>
        <dbReference type="ARBA" id="ARBA00022741"/>
    </source>
</evidence>
<proteinExistence type="inferred from homology"/>
<dbReference type="GO" id="GO:0005524">
    <property type="term" value="F:ATP binding"/>
    <property type="evidence" value="ECO:0007669"/>
    <property type="project" value="UniProtKB-UniRule"/>
</dbReference>
<keyword evidence="5" id="KW-0963">Cytoplasm</keyword>
<feature type="binding site" evidence="5">
    <location>
        <begin position="10"/>
        <end position="15"/>
    </location>
    <ligand>
        <name>ATP</name>
        <dbReference type="ChEBI" id="CHEBI:30616"/>
    </ligand>
</feature>
<evidence type="ECO:0000256" key="2">
    <source>
        <dbReference type="ARBA" id="ARBA00022727"/>
    </source>
</evidence>
<gene>
    <name evidence="5" type="primary">adk</name>
    <name evidence="9" type="ORF">AMJ74_03845</name>
</gene>
<dbReference type="PRINTS" id="PR00094">
    <property type="entry name" value="ADENYLTKNASE"/>
</dbReference>
<feature type="binding site" evidence="5">
    <location>
        <position position="129"/>
    </location>
    <ligand>
        <name>Zn(2+)</name>
        <dbReference type="ChEBI" id="CHEBI:29105"/>
        <note>structural</note>
    </ligand>
</feature>
<comment type="similarity">
    <text evidence="5 6">Belongs to the adenylate kinase family.</text>
</comment>
<keyword evidence="5" id="KW-0862">Zinc</keyword>
<dbReference type="UniPathway" id="UPA00588">
    <property type="reaction ID" value="UER00649"/>
</dbReference>
<dbReference type="PANTHER" id="PTHR23359">
    <property type="entry name" value="NUCLEOTIDE KINASE"/>
    <property type="match status" value="1"/>
</dbReference>
<dbReference type="NCBIfam" id="TIGR01351">
    <property type="entry name" value="adk"/>
    <property type="match status" value="1"/>
</dbReference>
<comment type="catalytic activity">
    <reaction evidence="5 7">
        <text>AMP + ATP = 2 ADP</text>
        <dbReference type="Rhea" id="RHEA:12973"/>
        <dbReference type="ChEBI" id="CHEBI:30616"/>
        <dbReference type="ChEBI" id="CHEBI:456215"/>
        <dbReference type="ChEBI" id="CHEBI:456216"/>
        <dbReference type="EC" id="2.7.4.3"/>
    </reaction>
</comment>
<feature type="binding site" evidence="5">
    <location>
        <position position="132"/>
    </location>
    <ligand>
        <name>Zn(2+)</name>
        <dbReference type="ChEBI" id="CHEBI:29105"/>
        <note>structural</note>
    </ligand>
</feature>
<keyword evidence="4 5" id="KW-0418">Kinase</keyword>
<feature type="region of interest" description="LID" evidence="5">
    <location>
        <begin position="125"/>
        <end position="162"/>
    </location>
</feature>
<dbReference type="EMBL" id="LJVE01000062">
    <property type="protein sequence ID" value="KPL14174.1"/>
    <property type="molecule type" value="Genomic_DNA"/>
</dbReference>
<dbReference type="AlphaFoldDB" id="A0A0S8K034"/>
<comment type="caution">
    <text evidence="9">The sequence shown here is derived from an EMBL/GenBank/DDBJ whole genome shotgun (WGS) entry which is preliminary data.</text>
</comment>
<dbReference type="GO" id="GO:0005737">
    <property type="term" value="C:cytoplasm"/>
    <property type="evidence" value="ECO:0007669"/>
    <property type="project" value="UniProtKB-SubCell"/>
</dbReference>
<evidence type="ECO:0000256" key="5">
    <source>
        <dbReference type="HAMAP-Rule" id="MF_00235"/>
    </source>
</evidence>
<dbReference type="GO" id="GO:0004017">
    <property type="term" value="F:AMP kinase activity"/>
    <property type="evidence" value="ECO:0007669"/>
    <property type="project" value="UniProtKB-UniRule"/>
</dbReference>
<feature type="binding site" evidence="5">
    <location>
        <position position="126"/>
    </location>
    <ligand>
        <name>ATP</name>
        <dbReference type="ChEBI" id="CHEBI:30616"/>
    </ligand>
</feature>
<feature type="region of interest" description="NMP" evidence="5">
    <location>
        <begin position="30"/>
        <end position="59"/>
    </location>
</feature>
<keyword evidence="5 7" id="KW-0067">ATP-binding</keyword>
<dbReference type="PATRIC" id="fig|1703778.3.peg.449"/>
<dbReference type="Gene3D" id="3.40.50.300">
    <property type="entry name" value="P-loop containing nucleotide triphosphate hydrolases"/>
    <property type="match status" value="1"/>
</dbReference>
<protein>
    <recommendedName>
        <fullName evidence="5 7">Adenylate kinase</fullName>
        <shortName evidence="5">AK</shortName>
        <ecNumber evidence="5 7">2.7.4.3</ecNumber>
    </recommendedName>
    <alternativeName>
        <fullName evidence="5">ATP-AMP transphosphorylase</fullName>
    </alternativeName>
    <alternativeName>
        <fullName evidence="5">ATP:AMP phosphotransferase</fullName>
    </alternativeName>
    <alternativeName>
        <fullName evidence="5">Adenylate monophosphate kinase</fullName>
    </alternativeName>
</protein>
<keyword evidence="1 5" id="KW-0808">Transferase</keyword>
<feature type="domain" description="Adenylate kinase active site lid" evidence="8">
    <location>
        <begin position="126"/>
        <end position="161"/>
    </location>
</feature>
<dbReference type="HAMAP" id="MF_00235">
    <property type="entry name" value="Adenylate_kinase_Adk"/>
    <property type="match status" value="1"/>
</dbReference>
<feature type="binding site" evidence="5">
    <location>
        <position position="170"/>
    </location>
    <ligand>
        <name>AMP</name>
        <dbReference type="ChEBI" id="CHEBI:456215"/>
    </ligand>
</feature>
<evidence type="ECO:0000256" key="4">
    <source>
        <dbReference type="ARBA" id="ARBA00022777"/>
    </source>
</evidence>
<dbReference type="NCBIfam" id="NF001381">
    <property type="entry name" value="PRK00279.1-3"/>
    <property type="match status" value="1"/>
</dbReference>
<dbReference type="Proteomes" id="UP000050975">
    <property type="component" value="Unassembled WGS sequence"/>
</dbReference>
<dbReference type="InterPro" id="IPR027417">
    <property type="entry name" value="P-loop_NTPase"/>
</dbReference>
<reference evidence="9 10" key="1">
    <citation type="journal article" date="2015" name="Microbiome">
        <title>Genomic resolution of linkages in carbon, nitrogen, and sulfur cycling among widespread estuary sediment bacteria.</title>
        <authorList>
            <person name="Baker B.J."/>
            <person name="Lazar C.S."/>
            <person name="Teske A.P."/>
            <person name="Dick G.J."/>
        </authorList>
    </citation>
    <scope>NUCLEOTIDE SEQUENCE [LARGE SCALE GENOMIC DNA]</scope>
    <source>
        <strain evidence="9">SM1_77</strain>
    </source>
</reference>
<dbReference type="Pfam" id="PF05191">
    <property type="entry name" value="ADK_lid"/>
    <property type="match status" value="1"/>
</dbReference>
<comment type="function">
    <text evidence="5">Catalyzes the reversible transfer of the terminal phosphate group between ATP and AMP. Plays an important role in cellular energy homeostasis and in adenine nucleotide metabolism.</text>
</comment>
<feature type="binding site" evidence="5">
    <location>
        <position position="31"/>
    </location>
    <ligand>
        <name>AMP</name>
        <dbReference type="ChEBI" id="CHEBI:456215"/>
    </ligand>
</feature>
<comment type="domain">
    <text evidence="5">Consists of three domains, a large central CORE domain and two small peripheral domains, NMPbind and LID, which undergo movements during catalysis. The LID domain closes over the site of phosphoryl transfer upon ATP binding. Assembling and dissambling the active center during each catalytic cycle provides an effective means to prevent ATP hydrolysis. Some bacteria have evolved a zinc-coordinating structure that stabilizes the LID domain.</text>
</comment>
<comment type="pathway">
    <text evidence="5">Purine metabolism; AMP biosynthesis via salvage pathway; AMP from ADP: step 1/1.</text>
</comment>
<feature type="binding site" evidence="5">
    <location>
        <begin position="84"/>
        <end position="87"/>
    </location>
    <ligand>
        <name>AMP</name>
        <dbReference type="ChEBI" id="CHEBI:456215"/>
    </ligand>
</feature>
<evidence type="ECO:0000259" key="8">
    <source>
        <dbReference type="Pfam" id="PF05191"/>
    </source>
</evidence>
<evidence type="ECO:0000313" key="9">
    <source>
        <dbReference type="EMBL" id="KPL14174.1"/>
    </source>
</evidence>
<dbReference type="Pfam" id="PF00406">
    <property type="entry name" value="ADK"/>
    <property type="match status" value="1"/>
</dbReference>
<organism evidence="9 10">
    <name type="scientific">candidate division WOR_3 bacterium SM1_77</name>
    <dbReference type="NCBI Taxonomy" id="1703778"/>
    <lineage>
        <taxon>Bacteria</taxon>
        <taxon>Bacteria division WOR-3</taxon>
    </lineage>
</organism>
<dbReference type="InterPro" id="IPR006259">
    <property type="entry name" value="Adenyl_kin_sub"/>
</dbReference>
<feature type="binding site" evidence="5">
    <location>
        <position position="91"/>
    </location>
    <ligand>
        <name>AMP</name>
        <dbReference type="ChEBI" id="CHEBI:456215"/>
    </ligand>
</feature>
<dbReference type="InterPro" id="IPR033690">
    <property type="entry name" value="Adenylat_kinase_CS"/>
</dbReference>
<keyword evidence="3 5" id="KW-0547">Nucleotide-binding</keyword>
<feature type="binding site" evidence="5">
    <location>
        <position position="36"/>
    </location>
    <ligand>
        <name>AMP</name>
        <dbReference type="ChEBI" id="CHEBI:456215"/>
    </ligand>
</feature>
<dbReference type="InterPro" id="IPR000850">
    <property type="entry name" value="Adenylat/UMP-CMP_kin"/>
</dbReference>
<evidence type="ECO:0000313" key="10">
    <source>
        <dbReference type="Proteomes" id="UP000050975"/>
    </source>
</evidence>
<name>A0A0S8K034_UNCW3</name>
<sequence length="222" mass="25756">MRILIFGPPGVGKGTQAQLLAEKYNLLRISTGDLLREEVSLSSPTGRKVEQFLKKGHLVPDDIMFEIVDNILIENKDQDILFDGFPRNLNQARSLEKSLAQLGQRIDLAFQMHLDEDEIVKRLVNRRYCLKCGRIYNYITNPPKNNDLCDFDKQKLSKRDDDTEEITRKRLRIYETETRPLIGYYKSLNIYREVNAQGSKEVILDEISSIVDDYLNVKCRSN</sequence>
<dbReference type="NCBIfam" id="NF011100">
    <property type="entry name" value="PRK14527.1"/>
    <property type="match status" value="1"/>
</dbReference>
<evidence type="ECO:0000256" key="6">
    <source>
        <dbReference type="RuleBase" id="RU003330"/>
    </source>
</evidence>
<feature type="binding site" evidence="5">
    <location>
        <position position="149"/>
    </location>
    <ligand>
        <name>Zn(2+)</name>
        <dbReference type="ChEBI" id="CHEBI:29105"/>
        <note>structural</note>
    </ligand>
</feature>
<evidence type="ECO:0000256" key="7">
    <source>
        <dbReference type="RuleBase" id="RU003331"/>
    </source>
</evidence>
<dbReference type="CDD" id="cd01428">
    <property type="entry name" value="ADK"/>
    <property type="match status" value="1"/>
</dbReference>
<evidence type="ECO:0000256" key="1">
    <source>
        <dbReference type="ARBA" id="ARBA00022679"/>
    </source>
</evidence>
<dbReference type="GO" id="GO:0044209">
    <property type="term" value="P:AMP salvage"/>
    <property type="evidence" value="ECO:0007669"/>
    <property type="project" value="UniProtKB-UniRule"/>
</dbReference>
<dbReference type="EC" id="2.7.4.3" evidence="5 7"/>
<dbReference type="PROSITE" id="PS00113">
    <property type="entry name" value="ADENYLATE_KINASE"/>
    <property type="match status" value="1"/>
</dbReference>